<gene>
    <name evidence="1" type="ORF">WB403_25305</name>
</gene>
<protein>
    <submittedName>
        <fullName evidence="1">Uncharacterized protein</fullName>
    </submittedName>
</protein>
<reference evidence="1 2" key="1">
    <citation type="submission" date="2024-03" db="EMBL/GenBank/DDBJ databases">
        <title>First Report of Pectobacterium brasiliscabiei causing potato scab in china.</title>
        <authorList>
            <person name="Handique U."/>
        </authorList>
    </citation>
    <scope>NUCLEOTIDE SEQUENCE [LARGE SCALE GENOMIC DNA]</scope>
    <source>
        <strain evidence="1 2">ZRIMU1503</strain>
    </source>
</reference>
<name>A0ABU8GH07_9ACTN</name>
<sequence length="74" mass="8377">MKLYLIRTDPVHELAAHPDTLQLLIEMLQNQARAVPPALSDSSFFGWSLVADSSLRRDLIHLRPHPQPEPQAPE</sequence>
<dbReference type="Proteomes" id="UP001365781">
    <property type="component" value="Unassembled WGS sequence"/>
</dbReference>
<proteinExistence type="predicted"/>
<comment type="caution">
    <text evidence="1">The sequence shown here is derived from an EMBL/GenBank/DDBJ whole genome shotgun (WGS) entry which is preliminary data.</text>
</comment>
<organism evidence="1 2">
    <name type="scientific">Streptomyces brasiliscabiei</name>
    <dbReference type="NCBI Taxonomy" id="2736302"/>
    <lineage>
        <taxon>Bacteria</taxon>
        <taxon>Bacillati</taxon>
        <taxon>Actinomycetota</taxon>
        <taxon>Actinomycetes</taxon>
        <taxon>Kitasatosporales</taxon>
        <taxon>Streptomycetaceae</taxon>
        <taxon>Streptomyces</taxon>
    </lineage>
</organism>
<dbReference type="EMBL" id="JBBAYM010000017">
    <property type="protein sequence ID" value="MEI5612479.1"/>
    <property type="molecule type" value="Genomic_DNA"/>
</dbReference>
<evidence type="ECO:0000313" key="1">
    <source>
        <dbReference type="EMBL" id="MEI5612479.1"/>
    </source>
</evidence>
<evidence type="ECO:0000313" key="2">
    <source>
        <dbReference type="Proteomes" id="UP001365781"/>
    </source>
</evidence>
<keyword evidence="2" id="KW-1185">Reference proteome</keyword>
<dbReference type="RefSeq" id="WP_336558371.1">
    <property type="nucleotide sequence ID" value="NZ_JBBAYL010000008.1"/>
</dbReference>
<accession>A0ABU8GH07</accession>